<gene>
    <name evidence="25" type="ORF">EDD62_0383</name>
</gene>
<dbReference type="Pfam" id="PF14716">
    <property type="entry name" value="HHH_8"/>
    <property type="match status" value="1"/>
</dbReference>
<evidence type="ECO:0000256" key="8">
    <source>
        <dbReference type="ARBA" id="ARBA00022679"/>
    </source>
</evidence>
<comment type="catalytic activity">
    <reaction evidence="21">
        <text>DNA(n) + a 2'-deoxyribonucleoside 5'-triphosphate = DNA(n+1) + diphosphate</text>
        <dbReference type="Rhea" id="RHEA:22508"/>
        <dbReference type="Rhea" id="RHEA-COMP:17339"/>
        <dbReference type="Rhea" id="RHEA-COMP:17340"/>
        <dbReference type="ChEBI" id="CHEBI:33019"/>
        <dbReference type="ChEBI" id="CHEBI:61560"/>
        <dbReference type="ChEBI" id="CHEBI:173112"/>
        <dbReference type="EC" id="2.7.7.7"/>
    </reaction>
</comment>
<dbReference type="CDD" id="cd00141">
    <property type="entry name" value="NT_POLXc"/>
    <property type="match status" value="1"/>
</dbReference>
<keyword evidence="11" id="KW-0227">DNA damage</keyword>
<evidence type="ECO:0000256" key="16">
    <source>
        <dbReference type="ARBA" id="ARBA00035717"/>
    </source>
</evidence>
<feature type="domain" description="Polymerase/histidinol phosphatase N-terminal" evidence="23">
    <location>
        <begin position="340"/>
        <end position="419"/>
    </location>
</feature>
<feature type="domain" description="DNA-directed DNA polymerase X" evidence="24">
    <location>
        <begin position="3"/>
        <end position="318"/>
    </location>
</feature>
<comment type="function">
    <text evidence="20">Repair polymerase that plays a key role in base-excision repair. During this process, the damaged base is excised by specific DNA glycosylases, the DNA backbone is nicked at the abasic site by an apurinic/apyrimidic (AP) endonuclease, and POLB removes 5'-deoxyribose-phosphate from the preincised AP site acting as a 5'-deoxyribose-phosphate lyase (5'-dRP lyase); through its DNA polymerase activity, it adds one nucleotide to the 3' end of the arising single-nucleotide gap. Conducts 'gap-filling' DNA synthesis in a stepwise distributive fashion rather than in a processive fashion as for other DNA polymerases. It is also able to cleave sugar-phosphate bonds 3' to an intact AP site, acting as an AP lyase.</text>
</comment>
<dbReference type="Gene3D" id="3.30.210.10">
    <property type="entry name" value="DNA polymerase, thumb domain"/>
    <property type="match status" value="1"/>
</dbReference>
<dbReference type="GO" id="GO:0003887">
    <property type="term" value="F:DNA-directed DNA polymerase activity"/>
    <property type="evidence" value="ECO:0007669"/>
    <property type="project" value="UniProtKB-KW"/>
</dbReference>
<dbReference type="InterPro" id="IPR029398">
    <property type="entry name" value="PolB_thumb"/>
</dbReference>
<accession>A0A3N5BRS7</accession>
<dbReference type="Gene3D" id="1.10.150.110">
    <property type="entry name" value="DNA polymerase beta, N-terminal domain-like"/>
    <property type="match status" value="1"/>
</dbReference>
<keyword evidence="12" id="KW-0832">Ubl conjugation</keyword>
<keyword evidence="9" id="KW-0548">Nucleotidyltransferase</keyword>
<dbReference type="Gene3D" id="1.10.150.20">
    <property type="entry name" value="5' to 3' exonuclease, C-terminal subdomain"/>
    <property type="match status" value="1"/>
</dbReference>
<evidence type="ECO:0000259" key="23">
    <source>
        <dbReference type="SMART" id="SM00481"/>
    </source>
</evidence>
<evidence type="ECO:0000259" key="22">
    <source>
        <dbReference type="SMART" id="SM00278"/>
    </source>
</evidence>
<dbReference type="Gene3D" id="3.20.20.140">
    <property type="entry name" value="Metal-dependent hydrolases"/>
    <property type="match status" value="1"/>
</dbReference>
<dbReference type="EC" id="2.7.7.7" evidence="3"/>
<dbReference type="SMART" id="SM00278">
    <property type="entry name" value="HhH1"/>
    <property type="match status" value="3"/>
</dbReference>
<evidence type="ECO:0000256" key="19">
    <source>
        <dbReference type="ARBA" id="ARBA00044678"/>
    </source>
</evidence>
<dbReference type="GO" id="GO:0006281">
    <property type="term" value="P:DNA repair"/>
    <property type="evidence" value="ECO:0007669"/>
    <property type="project" value="UniProtKB-KW"/>
</dbReference>
<evidence type="ECO:0000313" key="26">
    <source>
        <dbReference type="Proteomes" id="UP000277108"/>
    </source>
</evidence>
<dbReference type="InterPro" id="IPR037160">
    <property type="entry name" value="DNA_Pol_thumb_sf"/>
</dbReference>
<dbReference type="InterPro" id="IPR047967">
    <property type="entry name" value="PolX_PHP"/>
</dbReference>
<dbReference type="InterPro" id="IPR050243">
    <property type="entry name" value="PHP_phosphatase"/>
</dbReference>
<feature type="domain" description="Helix-hairpin-helix DNA-binding motif class 1" evidence="22">
    <location>
        <begin position="50"/>
        <end position="69"/>
    </location>
</feature>
<evidence type="ECO:0000256" key="4">
    <source>
        <dbReference type="ARBA" id="ARBA00012720"/>
    </source>
</evidence>
<dbReference type="InterPro" id="IPR028207">
    <property type="entry name" value="DNA_pol_B_palm_palm"/>
</dbReference>
<comment type="caution">
    <text evidence="25">The sequence shown here is derived from an EMBL/GenBank/DDBJ whole genome shotgun (WGS) entry which is preliminary data.</text>
</comment>
<evidence type="ECO:0000256" key="20">
    <source>
        <dbReference type="ARBA" id="ARBA00045548"/>
    </source>
</evidence>
<dbReference type="Gene3D" id="3.30.460.10">
    <property type="entry name" value="Beta Polymerase, domain 2"/>
    <property type="match status" value="1"/>
</dbReference>
<dbReference type="PRINTS" id="PR00870">
    <property type="entry name" value="DNAPOLXBETA"/>
</dbReference>
<evidence type="ECO:0000256" key="17">
    <source>
        <dbReference type="ARBA" id="ARBA00035726"/>
    </source>
</evidence>
<dbReference type="GO" id="GO:0003677">
    <property type="term" value="F:DNA binding"/>
    <property type="evidence" value="ECO:0007669"/>
    <property type="project" value="InterPro"/>
</dbReference>
<protein>
    <recommendedName>
        <fullName evidence="5">DNA polymerase beta</fullName>
        <ecNumber evidence="3">2.7.7.7</ecNumber>
        <ecNumber evidence="4">4.2.99.18</ecNumber>
    </recommendedName>
    <alternativeName>
        <fullName evidence="16">5'-deoxyribose-phosphate lyase</fullName>
    </alternativeName>
    <alternativeName>
        <fullName evidence="17">AP lyase</fullName>
    </alternativeName>
</protein>
<dbReference type="Pfam" id="PF14520">
    <property type="entry name" value="HHH_5"/>
    <property type="match status" value="1"/>
</dbReference>
<dbReference type="InterPro" id="IPR002008">
    <property type="entry name" value="DNA_pol_X_beta-like"/>
</dbReference>
<organism evidence="25 26">
    <name type="scientific">Abyssicoccus albus</name>
    <dbReference type="NCBI Taxonomy" id="1817405"/>
    <lineage>
        <taxon>Bacteria</taxon>
        <taxon>Bacillati</taxon>
        <taxon>Bacillota</taxon>
        <taxon>Bacilli</taxon>
        <taxon>Bacillales</taxon>
        <taxon>Abyssicoccaceae</taxon>
    </lineage>
</organism>
<dbReference type="SUPFAM" id="SSF47802">
    <property type="entry name" value="DNA polymerase beta, N-terminal domain-like"/>
    <property type="match status" value="1"/>
</dbReference>
<keyword evidence="15" id="KW-0234">DNA repair</keyword>
<dbReference type="InterPro" id="IPR004013">
    <property type="entry name" value="PHP_dom"/>
</dbReference>
<dbReference type="GO" id="GO:0005829">
    <property type="term" value="C:cytosol"/>
    <property type="evidence" value="ECO:0007669"/>
    <property type="project" value="TreeGrafter"/>
</dbReference>
<reference evidence="25 26" key="1">
    <citation type="submission" date="2018-11" db="EMBL/GenBank/DDBJ databases">
        <title>Genomic Encyclopedia of Type Strains, Phase IV (KMG-IV): sequencing the most valuable type-strain genomes for metagenomic binning, comparative biology and taxonomic classification.</title>
        <authorList>
            <person name="Goeker M."/>
        </authorList>
    </citation>
    <scope>NUCLEOTIDE SEQUENCE [LARGE SCALE GENOMIC DNA]</scope>
    <source>
        <strain evidence="25 26">DSM 29158</strain>
    </source>
</reference>
<proteinExistence type="predicted"/>
<dbReference type="Pfam" id="PF14791">
    <property type="entry name" value="DNA_pol_B_thumb"/>
    <property type="match status" value="1"/>
</dbReference>
<comment type="catalytic activity">
    <reaction evidence="18">
        <text>2'-deoxyribonucleotide-(2'-deoxyribose 5'-phosphate)-2'-deoxyribonucleotide-DNA = a 3'-end 2'-deoxyribonucleotide-(2,3-dehydro-2,3-deoxyribose 5'-phosphate)-DNA + a 5'-end 5'-phospho-2'-deoxyribonucleoside-DNA + H(+)</text>
        <dbReference type="Rhea" id="RHEA:66592"/>
        <dbReference type="Rhea" id="RHEA-COMP:13180"/>
        <dbReference type="Rhea" id="RHEA-COMP:16897"/>
        <dbReference type="Rhea" id="RHEA-COMP:17067"/>
        <dbReference type="ChEBI" id="CHEBI:15378"/>
        <dbReference type="ChEBI" id="CHEBI:136412"/>
        <dbReference type="ChEBI" id="CHEBI:157695"/>
        <dbReference type="ChEBI" id="CHEBI:167181"/>
        <dbReference type="EC" id="4.2.99.18"/>
    </reaction>
</comment>
<dbReference type="InterPro" id="IPR002054">
    <property type="entry name" value="DNA-dir_DNA_pol_X"/>
</dbReference>
<dbReference type="InterPro" id="IPR027421">
    <property type="entry name" value="DNA_pol_lamdba_lyase_dom_sf"/>
</dbReference>
<evidence type="ECO:0000256" key="11">
    <source>
        <dbReference type="ARBA" id="ARBA00022763"/>
    </source>
</evidence>
<comment type="catalytic activity">
    <reaction evidence="19">
        <text>a 5'-end 2'-deoxyribose-2'-deoxyribonucleotide-DNA = (2E,4S)-4-hydroxypenten-2-al-5-phosphate + a 5'-end 5'-phospho-2'-deoxyribonucleoside-DNA + H(+)</text>
        <dbReference type="Rhea" id="RHEA:76255"/>
        <dbReference type="Rhea" id="RHEA-COMP:13180"/>
        <dbReference type="Rhea" id="RHEA-COMP:18657"/>
        <dbReference type="ChEBI" id="CHEBI:15378"/>
        <dbReference type="ChEBI" id="CHEBI:136412"/>
        <dbReference type="ChEBI" id="CHEBI:195194"/>
        <dbReference type="ChEBI" id="CHEBI:195195"/>
    </reaction>
</comment>
<name>A0A3N5BRS7_9BACL</name>
<dbReference type="NCBIfam" id="NF006375">
    <property type="entry name" value="PRK08609.1"/>
    <property type="match status" value="1"/>
</dbReference>
<dbReference type="SMART" id="SM00483">
    <property type="entry name" value="POLXc"/>
    <property type="match status" value="1"/>
</dbReference>
<comment type="subcellular location">
    <subcellularLocation>
        <location evidence="2">Cytoplasm</location>
    </subcellularLocation>
</comment>
<feature type="domain" description="Helix-hairpin-helix DNA-binding motif class 1" evidence="22">
    <location>
        <begin position="125"/>
        <end position="144"/>
    </location>
</feature>
<dbReference type="GO" id="GO:0140078">
    <property type="term" value="F:class I DNA-(apurinic or apyrimidinic site) endonuclease activity"/>
    <property type="evidence" value="ECO:0007669"/>
    <property type="project" value="UniProtKB-EC"/>
</dbReference>
<dbReference type="InterPro" id="IPR010996">
    <property type="entry name" value="HHH_MUS81"/>
</dbReference>
<evidence type="ECO:0000313" key="25">
    <source>
        <dbReference type="EMBL" id="RPF57750.1"/>
    </source>
</evidence>
<keyword evidence="8" id="KW-0808">Transferase</keyword>
<evidence type="ECO:0000256" key="7">
    <source>
        <dbReference type="ARBA" id="ARBA00022634"/>
    </source>
</evidence>
<keyword evidence="10" id="KW-0235">DNA replication</keyword>
<dbReference type="InterPro" id="IPR003141">
    <property type="entry name" value="Pol/His_phosphatase_N"/>
</dbReference>
<evidence type="ECO:0000256" key="2">
    <source>
        <dbReference type="ARBA" id="ARBA00004496"/>
    </source>
</evidence>
<evidence type="ECO:0000256" key="6">
    <source>
        <dbReference type="ARBA" id="ARBA00022481"/>
    </source>
</evidence>
<evidence type="ECO:0000256" key="13">
    <source>
        <dbReference type="ARBA" id="ARBA00022932"/>
    </source>
</evidence>
<dbReference type="InterPro" id="IPR003583">
    <property type="entry name" value="Hlx-hairpin-Hlx_DNA-bd_motif"/>
</dbReference>
<dbReference type="AlphaFoldDB" id="A0A3N5BRS7"/>
<evidence type="ECO:0000259" key="24">
    <source>
        <dbReference type="SMART" id="SM00483"/>
    </source>
</evidence>
<sequence length="583" mass="66391">MQITIKDLIKLLNEIATYMELNQVNPFKIRAFNNASNALERLETPIDEVEDFTAIKGIGMGVNDVIIDYMENGESQVLAELKDSTPDGLVEMMDIEGLGAKSIAKFHEQLNIDTIEGLKKACESGEVSALKGFGPKKEQKILESIKALNNMPSRFPIHYMIKLNDYIESVLKDIQGIQRYSVAGSFRRGAESSKDLDYVVSVNKEDIESVQRALKSGFKDYVEVVSGQTKLTMKIKYERYVVSVDFRFVDDEAFITTLHHFTGSKHHNVEMRRIAKSRNESISEYGVTLADGKVKTFDSEREFFEHFSLPYIHPAMRESGHEVNQSVDIDAMIRMEDIRSDLHMHTTSSDGAHTLVQMIEAARALEYEYICITDHSKYLTVANGLNAERLLAQNEEIKSLNEQYDDIDIYSGIEMDILPDGTLDFDDDVLSQLDFVIASIHSNFNQSEEEIMKRIESAMNNQYVDLIAHPTGRILHKRKGYDVNMEQLIQLASDTNTALEINANPMRLDLSVDHLALTKDHDVFIAINTDAHHIDHLNFMKYGVHHAMKAFVRKEKVINHMSKEAFKTFIKTPKSDRHKRLKG</sequence>
<evidence type="ECO:0000256" key="14">
    <source>
        <dbReference type="ARBA" id="ARBA00023053"/>
    </source>
</evidence>
<dbReference type="SMART" id="SM00481">
    <property type="entry name" value="POLIIIAc"/>
    <property type="match status" value="1"/>
</dbReference>
<evidence type="ECO:0000256" key="1">
    <source>
        <dbReference type="ARBA" id="ARBA00001946"/>
    </source>
</evidence>
<dbReference type="SUPFAM" id="SSF89550">
    <property type="entry name" value="PHP domain-like"/>
    <property type="match status" value="1"/>
</dbReference>
<dbReference type="GO" id="GO:0042578">
    <property type="term" value="F:phosphoric ester hydrolase activity"/>
    <property type="evidence" value="ECO:0007669"/>
    <property type="project" value="TreeGrafter"/>
</dbReference>
<evidence type="ECO:0000256" key="9">
    <source>
        <dbReference type="ARBA" id="ARBA00022695"/>
    </source>
</evidence>
<dbReference type="InterPro" id="IPR043519">
    <property type="entry name" value="NT_sf"/>
</dbReference>
<evidence type="ECO:0000256" key="10">
    <source>
        <dbReference type="ARBA" id="ARBA00022705"/>
    </source>
</evidence>
<dbReference type="EC" id="4.2.99.18" evidence="4"/>
<keyword evidence="26" id="KW-1185">Reference proteome</keyword>
<dbReference type="Proteomes" id="UP000277108">
    <property type="component" value="Unassembled WGS sequence"/>
</dbReference>
<dbReference type="EMBL" id="RKRK01000002">
    <property type="protein sequence ID" value="RPF57750.1"/>
    <property type="molecule type" value="Genomic_DNA"/>
</dbReference>
<dbReference type="Pfam" id="PF14792">
    <property type="entry name" value="DNA_pol_B_palm"/>
    <property type="match status" value="1"/>
</dbReference>
<dbReference type="SUPFAM" id="SSF81301">
    <property type="entry name" value="Nucleotidyltransferase"/>
    <property type="match status" value="1"/>
</dbReference>
<keyword evidence="6" id="KW-0488">Methylation</keyword>
<feature type="domain" description="Helix-hairpin-helix DNA-binding motif class 1" evidence="22">
    <location>
        <begin position="90"/>
        <end position="109"/>
    </location>
</feature>
<dbReference type="InterPro" id="IPR022311">
    <property type="entry name" value="PolX-like"/>
</dbReference>
<dbReference type="CDD" id="cd07436">
    <property type="entry name" value="PHP_PolX"/>
    <property type="match status" value="1"/>
</dbReference>
<dbReference type="InterPro" id="IPR022312">
    <property type="entry name" value="DNA_pol_X"/>
</dbReference>
<comment type="cofactor">
    <cofactor evidence="1">
        <name>Mg(2+)</name>
        <dbReference type="ChEBI" id="CHEBI:18420"/>
    </cofactor>
</comment>
<dbReference type="PIRSF" id="PIRSF005047">
    <property type="entry name" value="UCP005047_YshC"/>
    <property type="match status" value="1"/>
</dbReference>
<keyword evidence="14" id="KW-0915">Sodium</keyword>
<dbReference type="PANTHER" id="PTHR36928">
    <property type="entry name" value="PHOSPHATASE YCDX-RELATED"/>
    <property type="match status" value="1"/>
</dbReference>
<dbReference type="GO" id="GO:0008270">
    <property type="term" value="F:zinc ion binding"/>
    <property type="evidence" value="ECO:0007669"/>
    <property type="project" value="TreeGrafter"/>
</dbReference>
<evidence type="ECO:0000256" key="12">
    <source>
        <dbReference type="ARBA" id="ARBA00022843"/>
    </source>
</evidence>
<dbReference type="PANTHER" id="PTHR36928:SF1">
    <property type="entry name" value="PHOSPHATASE YCDX-RELATED"/>
    <property type="match status" value="1"/>
</dbReference>
<keyword evidence="7" id="KW-0237">DNA synthesis</keyword>
<dbReference type="Pfam" id="PF02811">
    <property type="entry name" value="PHP"/>
    <property type="match status" value="1"/>
</dbReference>
<keyword evidence="13" id="KW-0239">DNA-directed DNA polymerase</keyword>
<evidence type="ECO:0000256" key="18">
    <source>
        <dbReference type="ARBA" id="ARBA00044632"/>
    </source>
</evidence>
<evidence type="ECO:0000256" key="5">
    <source>
        <dbReference type="ARBA" id="ARBA00020020"/>
    </source>
</evidence>
<evidence type="ECO:0000256" key="3">
    <source>
        <dbReference type="ARBA" id="ARBA00012417"/>
    </source>
</evidence>
<evidence type="ECO:0000256" key="15">
    <source>
        <dbReference type="ARBA" id="ARBA00023204"/>
    </source>
</evidence>
<evidence type="ECO:0000256" key="21">
    <source>
        <dbReference type="ARBA" id="ARBA00049244"/>
    </source>
</evidence>
<dbReference type="PRINTS" id="PR00869">
    <property type="entry name" value="DNAPOLX"/>
</dbReference>
<dbReference type="InterPro" id="IPR016195">
    <property type="entry name" value="Pol/histidinol_Pase-like"/>
</dbReference>